<dbReference type="CDD" id="cd00408">
    <property type="entry name" value="DHDPS-like"/>
    <property type="match status" value="1"/>
</dbReference>
<gene>
    <name evidence="5" type="ORF">GCM10009304_03280</name>
</gene>
<dbReference type="PIRSF" id="PIRSF001365">
    <property type="entry name" value="DHDPS"/>
    <property type="match status" value="1"/>
</dbReference>
<dbReference type="Pfam" id="PF00701">
    <property type="entry name" value="DHDPS"/>
    <property type="match status" value="1"/>
</dbReference>
<proteinExistence type="inferred from homology"/>
<dbReference type="EMBL" id="BMPO01000001">
    <property type="protein sequence ID" value="GGJ80857.1"/>
    <property type="molecule type" value="Genomic_DNA"/>
</dbReference>
<dbReference type="SMART" id="SM01130">
    <property type="entry name" value="DHDPS"/>
    <property type="match status" value="1"/>
</dbReference>
<evidence type="ECO:0000256" key="1">
    <source>
        <dbReference type="ARBA" id="ARBA00007592"/>
    </source>
</evidence>
<dbReference type="PANTHER" id="PTHR12128:SF66">
    <property type="entry name" value="4-HYDROXY-2-OXOGLUTARATE ALDOLASE, MITOCHONDRIAL"/>
    <property type="match status" value="1"/>
</dbReference>
<protein>
    <submittedName>
        <fullName evidence="5">Dihydrodipicolinate synthase family protein</fullName>
    </submittedName>
</protein>
<sequence>MLNNAKGVYIVAQTPFDERGNVDLDSIDTLVDFYRGHGANGFTVLGVSGEAGKLSAEEARQVAERYIKCAGDLPVVIGVSNPSLAQLSAFSREAMDLGAAGVMIAPPAGLQTDEDLLGYFGEVFRRIEGTPTVLQDFPFASKVAMSVPLIHQLIERHQEIQLIKEEDLPCLNKISRLREGNGRRVAILTGNNAMYLPLELQRGADGPMAGFSYPEMLTQVYGLHQAGKFEEADDLFDIYLPLLRYEAMGFWGVCARKEVMRRRGAIRHATMRTPGPKLSEKDLHEIDRLVARLETRLGR</sequence>
<evidence type="ECO:0000256" key="2">
    <source>
        <dbReference type="ARBA" id="ARBA00023239"/>
    </source>
</evidence>
<evidence type="ECO:0000313" key="6">
    <source>
        <dbReference type="Proteomes" id="UP000635983"/>
    </source>
</evidence>
<reference evidence="5" key="1">
    <citation type="journal article" date="2014" name="Int. J. Syst. Evol. Microbiol.">
        <title>Complete genome sequence of Corynebacterium casei LMG S-19264T (=DSM 44701T), isolated from a smear-ripened cheese.</title>
        <authorList>
            <consortium name="US DOE Joint Genome Institute (JGI-PGF)"/>
            <person name="Walter F."/>
            <person name="Albersmeier A."/>
            <person name="Kalinowski J."/>
            <person name="Ruckert C."/>
        </authorList>
    </citation>
    <scope>NUCLEOTIDE SEQUENCE</scope>
    <source>
        <strain evidence="5">JCM 30078</strain>
    </source>
</reference>
<comment type="caution">
    <text evidence="5">The sequence shown here is derived from an EMBL/GenBank/DDBJ whole genome shotgun (WGS) entry which is preliminary data.</text>
</comment>
<comment type="similarity">
    <text evidence="1 3">Belongs to the DapA family.</text>
</comment>
<dbReference type="GO" id="GO:0005829">
    <property type="term" value="C:cytosol"/>
    <property type="evidence" value="ECO:0007669"/>
    <property type="project" value="TreeGrafter"/>
</dbReference>
<dbReference type="RefSeq" id="WP_188981392.1">
    <property type="nucleotide sequence ID" value="NZ_BMPO01000001.1"/>
</dbReference>
<evidence type="ECO:0000313" key="5">
    <source>
        <dbReference type="EMBL" id="GGJ80857.1"/>
    </source>
</evidence>
<evidence type="ECO:0000256" key="4">
    <source>
        <dbReference type="PIRSR" id="PIRSR001365-2"/>
    </source>
</evidence>
<evidence type="ECO:0000256" key="3">
    <source>
        <dbReference type="PIRNR" id="PIRNR001365"/>
    </source>
</evidence>
<accession>A0A917US29</accession>
<dbReference type="SUPFAM" id="SSF51569">
    <property type="entry name" value="Aldolase"/>
    <property type="match status" value="1"/>
</dbReference>
<dbReference type="InterPro" id="IPR013785">
    <property type="entry name" value="Aldolase_TIM"/>
</dbReference>
<dbReference type="InterPro" id="IPR002220">
    <property type="entry name" value="DapA-like"/>
</dbReference>
<organism evidence="5 6">
    <name type="scientific">Pseudomonas matsuisoli</name>
    <dbReference type="NCBI Taxonomy" id="1515666"/>
    <lineage>
        <taxon>Bacteria</taxon>
        <taxon>Pseudomonadati</taxon>
        <taxon>Pseudomonadota</taxon>
        <taxon>Gammaproteobacteria</taxon>
        <taxon>Pseudomonadales</taxon>
        <taxon>Pseudomonadaceae</taxon>
        <taxon>Pseudomonas</taxon>
    </lineage>
</organism>
<name>A0A917US29_9PSED</name>
<dbReference type="Gene3D" id="3.20.20.70">
    <property type="entry name" value="Aldolase class I"/>
    <property type="match status" value="1"/>
</dbReference>
<keyword evidence="2 3" id="KW-0456">Lyase</keyword>
<dbReference type="PANTHER" id="PTHR12128">
    <property type="entry name" value="DIHYDRODIPICOLINATE SYNTHASE"/>
    <property type="match status" value="1"/>
</dbReference>
<reference evidence="5" key="2">
    <citation type="submission" date="2020-09" db="EMBL/GenBank/DDBJ databases">
        <authorList>
            <person name="Sun Q."/>
            <person name="Ohkuma M."/>
        </authorList>
    </citation>
    <scope>NUCLEOTIDE SEQUENCE</scope>
    <source>
        <strain evidence="5">JCM 30078</strain>
    </source>
</reference>
<dbReference type="GO" id="GO:0008840">
    <property type="term" value="F:4-hydroxy-tetrahydrodipicolinate synthase activity"/>
    <property type="evidence" value="ECO:0007669"/>
    <property type="project" value="TreeGrafter"/>
</dbReference>
<keyword evidence="6" id="KW-1185">Reference proteome</keyword>
<feature type="binding site" evidence="4">
    <location>
        <position position="208"/>
    </location>
    <ligand>
        <name>pyruvate</name>
        <dbReference type="ChEBI" id="CHEBI:15361"/>
    </ligand>
</feature>
<dbReference type="Proteomes" id="UP000635983">
    <property type="component" value="Unassembled WGS sequence"/>
</dbReference>
<dbReference type="AlphaFoldDB" id="A0A917US29"/>